<keyword evidence="3" id="KW-1185">Reference proteome</keyword>
<sequence length="85" mass="10123">MIRLDDGRWVLEHRHVMEKTLGRPLVSDENVHHRNGDRMDNRPENLELWVTRQPRGQRVEDALAWAHEIIARYGSGSWKDRTSRL</sequence>
<dbReference type="AlphaFoldDB" id="A0A918LFJ2"/>
<gene>
    <name evidence="2" type="ORF">GCM10010171_38630</name>
</gene>
<evidence type="ECO:0000259" key="1">
    <source>
        <dbReference type="Pfam" id="PF13392"/>
    </source>
</evidence>
<evidence type="ECO:0000313" key="2">
    <source>
        <dbReference type="EMBL" id="GGS40426.1"/>
    </source>
</evidence>
<dbReference type="EMBL" id="BMRB01000003">
    <property type="protein sequence ID" value="GGS40426.1"/>
    <property type="molecule type" value="Genomic_DNA"/>
</dbReference>
<feature type="domain" description="HNH nuclease" evidence="1">
    <location>
        <begin position="13"/>
        <end position="52"/>
    </location>
</feature>
<protein>
    <recommendedName>
        <fullName evidence="1">HNH nuclease domain-containing protein</fullName>
    </recommendedName>
</protein>
<comment type="caution">
    <text evidence="2">The sequence shown here is derived from an EMBL/GenBank/DDBJ whole genome shotgun (WGS) entry which is preliminary data.</text>
</comment>
<dbReference type="Proteomes" id="UP000660680">
    <property type="component" value="Unassembled WGS sequence"/>
</dbReference>
<dbReference type="InterPro" id="IPR003615">
    <property type="entry name" value="HNH_nuc"/>
</dbReference>
<organism evidence="2 3">
    <name type="scientific">Actinokineospora fastidiosa</name>
    <dbReference type="NCBI Taxonomy" id="1816"/>
    <lineage>
        <taxon>Bacteria</taxon>
        <taxon>Bacillati</taxon>
        <taxon>Actinomycetota</taxon>
        <taxon>Actinomycetes</taxon>
        <taxon>Pseudonocardiales</taxon>
        <taxon>Pseudonocardiaceae</taxon>
        <taxon>Actinokineospora</taxon>
    </lineage>
</organism>
<dbReference type="Gene3D" id="3.90.75.20">
    <property type="match status" value="1"/>
</dbReference>
<reference evidence="2" key="2">
    <citation type="submission" date="2020-09" db="EMBL/GenBank/DDBJ databases">
        <authorList>
            <person name="Sun Q."/>
            <person name="Ohkuma M."/>
        </authorList>
    </citation>
    <scope>NUCLEOTIDE SEQUENCE</scope>
    <source>
        <strain evidence="2">JCM 3276</strain>
    </source>
</reference>
<reference evidence="2" key="1">
    <citation type="journal article" date="2014" name="Int. J. Syst. Evol. Microbiol.">
        <title>Complete genome sequence of Corynebacterium casei LMG S-19264T (=DSM 44701T), isolated from a smear-ripened cheese.</title>
        <authorList>
            <consortium name="US DOE Joint Genome Institute (JGI-PGF)"/>
            <person name="Walter F."/>
            <person name="Albersmeier A."/>
            <person name="Kalinowski J."/>
            <person name="Ruckert C."/>
        </authorList>
    </citation>
    <scope>NUCLEOTIDE SEQUENCE</scope>
    <source>
        <strain evidence="2">JCM 3276</strain>
    </source>
</reference>
<dbReference type="SUPFAM" id="SSF54060">
    <property type="entry name" value="His-Me finger endonucleases"/>
    <property type="match status" value="1"/>
</dbReference>
<evidence type="ECO:0000313" key="3">
    <source>
        <dbReference type="Proteomes" id="UP000660680"/>
    </source>
</evidence>
<accession>A0A918LFJ2</accession>
<name>A0A918LFJ2_9PSEU</name>
<dbReference type="Pfam" id="PF13392">
    <property type="entry name" value="HNH_3"/>
    <property type="match status" value="1"/>
</dbReference>
<dbReference type="InterPro" id="IPR044925">
    <property type="entry name" value="His-Me_finger_sf"/>
</dbReference>
<proteinExistence type="predicted"/>